<dbReference type="PANTHER" id="PTHR36445">
    <property type="entry name" value="GTP CYCLOHYDROLASE MPTA"/>
    <property type="match status" value="1"/>
</dbReference>
<comment type="function">
    <text evidence="2">Converts GTP to 7,8-dihydroneopterin triphosphate.</text>
</comment>
<dbReference type="UniPathway" id="UPA00848">
    <property type="reaction ID" value="UER00151"/>
</dbReference>
<dbReference type="EMBL" id="AP012051">
    <property type="protein sequence ID" value="BAL80942.1"/>
    <property type="molecule type" value="Genomic_DNA"/>
</dbReference>
<dbReference type="KEGG" id="cex:CSE_08160"/>
<evidence type="ECO:0000313" key="3">
    <source>
        <dbReference type="EMBL" id="BAL80942.1"/>
    </source>
</evidence>
<dbReference type="RefSeq" id="WP_014453345.1">
    <property type="nucleotide sequence ID" value="NC_017096.1"/>
</dbReference>
<dbReference type="NCBIfam" id="NF010200">
    <property type="entry name" value="PRK13674.1-1"/>
    <property type="match status" value="1"/>
</dbReference>
<evidence type="ECO:0000313" key="4">
    <source>
        <dbReference type="Proteomes" id="UP000004793"/>
    </source>
</evidence>
<proteinExistence type="inferred from homology"/>
<dbReference type="Gene3D" id="3.10.270.10">
    <property type="entry name" value="Urate Oxidase"/>
    <property type="match status" value="1"/>
</dbReference>
<evidence type="ECO:0000256" key="2">
    <source>
        <dbReference type="HAMAP-Rule" id="MF_01527"/>
    </source>
</evidence>
<dbReference type="EC" id="3.5.4.16" evidence="2"/>
<comment type="pathway">
    <text evidence="2">Cofactor biosynthesis; 7,8-dihydroneopterin triphosphate biosynthesis; 7,8-dihydroneopterin triphosphate from GTP: step 1/1.</text>
</comment>
<evidence type="ECO:0000256" key="1">
    <source>
        <dbReference type="ARBA" id="ARBA00022801"/>
    </source>
</evidence>
<organism evidence="3 4">
    <name type="scientific">Caldisericum exile (strain DSM 21853 / NBRC 104410 / AZM16c01)</name>
    <dbReference type="NCBI Taxonomy" id="511051"/>
    <lineage>
        <taxon>Bacteria</taxon>
        <taxon>Pseudomonadati</taxon>
        <taxon>Caldisericota/Cryosericota group</taxon>
        <taxon>Caldisericota</taxon>
        <taxon>Caldisericia</taxon>
        <taxon>Caldisericales</taxon>
        <taxon>Caldisericaceae</taxon>
        <taxon>Caldisericum</taxon>
    </lineage>
</organism>
<dbReference type="InterPro" id="IPR022838">
    <property type="entry name" value="GTP_cyclohydrolase_FolE2"/>
</dbReference>
<dbReference type="InterPro" id="IPR003801">
    <property type="entry name" value="GTP_cyclohydrolase_FolE2/MptA"/>
</dbReference>
<accession>A0A7U6GEJ3</accession>
<dbReference type="GO" id="GO:0003934">
    <property type="term" value="F:GTP cyclohydrolase I activity"/>
    <property type="evidence" value="ECO:0007669"/>
    <property type="project" value="UniProtKB-UniRule"/>
</dbReference>
<dbReference type="HAMAP" id="MF_01527_B">
    <property type="entry name" value="GTP_cyclohydrol_B"/>
    <property type="match status" value="1"/>
</dbReference>
<gene>
    <name evidence="2 3" type="primary">folE2</name>
    <name evidence="3" type="ordered locus">CSE_08160</name>
</gene>
<comment type="catalytic activity">
    <reaction evidence="2">
        <text>GTP + H2O = 7,8-dihydroneopterin 3'-triphosphate + formate + H(+)</text>
        <dbReference type="Rhea" id="RHEA:17473"/>
        <dbReference type="ChEBI" id="CHEBI:15377"/>
        <dbReference type="ChEBI" id="CHEBI:15378"/>
        <dbReference type="ChEBI" id="CHEBI:15740"/>
        <dbReference type="ChEBI" id="CHEBI:37565"/>
        <dbReference type="ChEBI" id="CHEBI:58462"/>
        <dbReference type="EC" id="3.5.4.16"/>
    </reaction>
</comment>
<dbReference type="PANTHER" id="PTHR36445:SF1">
    <property type="entry name" value="GTP CYCLOHYDROLASE MPTA"/>
    <property type="match status" value="1"/>
</dbReference>
<reference evidence="3 4" key="1">
    <citation type="submission" date="2011-01" db="EMBL/GenBank/DDBJ databases">
        <title>Whole genome sequence of Caldisericum exile AZM16c01.</title>
        <authorList>
            <person name="Narita-Yamada S."/>
            <person name="Kawakoshi A."/>
            <person name="Nakamura S."/>
            <person name="Sasagawa M."/>
            <person name="Fukada J."/>
            <person name="Sekine M."/>
            <person name="Kato Y."/>
            <person name="Fukai R."/>
            <person name="Sasaki K."/>
            <person name="Hanamaki A."/>
            <person name="Narita H."/>
            <person name="Konno Y."/>
            <person name="Mori K."/>
            <person name="Yamazaki S."/>
            <person name="Suzuki K."/>
            <person name="Fujita N."/>
        </authorList>
    </citation>
    <scope>NUCLEOTIDE SEQUENCE [LARGE SCALE GENOMIC DNA]</scope>
    <source>
        <strain evidence="4">DSM 21853 / NBRC 104410 / AZM16c01</strain>
    </source>
</reference>
<dbReference type="Pfam" id="PF02649">
    <property type="entry name" value="GCHY-1"/>
    <property type="match status" value="1"/>
</dbReference>
<dbReference type="OrthoDB" id="9774824at2"/>
<dbReference type="GO" id="GO:0046654">
    <property type="term" value="P:tetrahydrofolate biosynthetic process"/>
    <property type="evidence" value="ECO:0007669"/>
    <property type="project" value="UniProtKB-UniRule"/>
</dbReference>
<comment type="similarity">
    <text evidence="2">Belongs to the GTP cyclohydrolase IV family.</text>
</comment>
<keyword evidence="1 2" id="KW-0378">Hydrolase</keyword>
<feature type="site" description="May be catalytically important" evidence="2">
    <location>
        <position position="144"/>
    </location>
</feature>
<sequence>MKDVQSEKDKRNIFIEKVGVSSIKYPIRIMDKQNGFQNTVALVDIYVDLPSEYRGTHMSRFVEILNKHRNNMSLSNLEKILDDTKQQLRAKVAHIVLRFPYFILKKAPITKEESFMDYECAFIASKNEKFDFVLEVNVPVHLLCPCSKEISDFGAHNQRANIRVKVKMDRLVWIEEIVEMVENSASAPLYALLKRPDEKYITEKAYMNPKFVEDIVRDVSILFDKDERITYYEIEAISYESIHNHSAYAYLHRDKNSYNK</sequence>
<dbReference type="Proteomes" id="UP000004793">
    <property type="component" value="Chromosome"/>
</dbReference>
<dbReference type="AlphaFoldDB" id="A0A7U6GEJ3"/>
<protein>
    <recommendedName>
        <fullName evidence="2">GTP cyclohydrolase FolE2</fullName>
        <ecNumber evidence="2">3.5.4.16</ecNumber>
    </recommendedName>
</protein>
<name>A0A7U6GEJ3_CALEA</name>
<keyword evidence="4" id="KW-1185">Reference proteome</keyword>